<keyword evidence="2" id="KW-0472">Membrane</keyword>
<dbReference type="EMBL" id="UINC01004338">
    <property type="protein sequence ID" value="SVA13580.1"/>
    <property type="molecule type" value="Genomic_DNA"/>
</dbReference>
<feature type="transmembrane region" description="Helical" evidence="2">
    <location>
        <begin position="83"/>
        <end position="106"/>
    </location>
</feature>
<feature type="domain" description="Prepilin type IV endopeptidase peptidase" evidence="3">
    <location>
        <begin position="36"/>
        <end position="142"/>
    </location>
</feature>
<dbReference type="Pfam" id="PF01478">
    <property type="entry name" value="Peptidase_A24"/>
    <property type="match status" value="1"/>
</dbReference>
<reference evidence="4" key="1">
    <citation type="submission" date="2018-05" db="EMBL/GenBank/DDBJ databases">
        <authorList>
            <person name="Lanie J.A."/>
            <person name="Ng W.-L."/>
            <person name="Kazmierczak K.M."/>
            <person name="Andrzejewski T.M."/>
            <person name="Davidsen T.M."/>
            <person name="Wayne K.J."/>
            <person name="Tettelin H."/>
            <person name="Glass J.I."/>
            <person name="Rusch D."/>
            <person name="Podicherti R."/>
            <person name="Tsui H.-C.T."/>
            <person name="Winkler M.E."/>
        </authorList>
    </citation>
    <scope>NUCLEOTIDE SEQUENCE</scope>
</reference>
<feature type="transmembrane region" description="Helical" evidence="2">
    <location>
        <begin position="155"/>
        <end position="176"/>
    </location>
</feature>
<proteinExistence type="inferred from homology"/>
<name>A0A381TBU4_9ZZZZ</name>
<dbReference type="AlphaFoldDB" id="A0A381TBU4"/>
<keyword evidence="2" id="KW-1133">Transmembrane helix</keyword>
<dbReference type="Gene3D" id="1.20.120.1220">
    <property type="match status" value="1"/>
</dbReference>
<protein>
    <recommendedName>
        <fullName evidence="3">Prepilin type IV endopeptidase peptidase domain-containing protein</fullName>
    </recommendedName>
</protein>
<dbReference type="GO" id="GO:0006465">
    <property type="term" value="P:signal peptide processing"/>
    <property type="evidence" value="ECO:0007669"/>
    <property type="project" value="TreeGrafter"/>
</dbReference>
<dbReference type="GO" id="GO:0005886">
    <property type="term" value="C:plasma membrane"/>
    <property type="evidence" value="ECO:0007669"/>
    <property type="project" value="TreeGrafter"/>
</dbReference>
<gene>
    <name evidence="4" type="ORF">METZ01_LOCUS66434</name>
</gene>
<dbReference type="PROSITE" id="PS51257">
    <property type="entry name" value="PROKAR_LIPOPROTEIN"/>
    <property type="match status" value="1"/>
</dbReference>
<feature type="transmembrane region" description="Helical" evidence="2">
    <location>
        <begin position="118"/>
        <end position="143"/>
    </location>
</feature>
<sequence length="179" mass="19109">MSSKPAISLASISILVFCACSLWAGKNLIQSGILCSFCALLSLIAILDHTNHKVPNKFTLFPIPIVFILSYLAPGIFELPVTGTWWVTPLAGSLVTGIIFATCYYIPKTQLGGGDVKLALLIGCISGFPVCFASLFLGLLIFILRQAVTQYSRKIASMSPLAPSLSVGTMISILIAQQI</sequence>
<organism evidence="4">
    <name type="scientific">marine metagenome</name>
    <dbReference type="NCBI Taxonomy" id="408172"/>
    <lineage>
        <taxon>unclassified sequences</taxon>
        <taxon>metagenomes</taxon>
        <taxon>ecological metagenomes</taxon>
    </lineage>
</organism>
<comment type="similarity">
    <text evidence="1">Belongs to the peptidase A24 family.</text>
</comment>
<evidence type="ECO:0000256" key="1">
    <source>
        <dbReference type="ARBA" id="ARBA00005801"/>
    </source>
</evidence>
<dbReference type="InterPro" id="IPR000045">
    <property type="entry name" value="Prepilin_IV_endopep_pep"/>
</dbReference>
<dbReference type="PANTHER" id="PTHR30487:SF0">
    <property type="entry name" value="PREPILIN LEADER PEPTIDASE_N-METHYLTRANSFERASE-RELATED"/>
    <property type="match status" value="1"/>
</dbReference>
<dbReference type="InterPro" id="IPR050882">
    <property type="entry name" value="Prepilin_peptidase/N-MTase"/>
</dbReference>
<accession>A0A381TBU4</accession>
<evidence type="ECO:0000313" key="4">
    <source>
        <dbReference type="EMBL" id="SVA13580.1"/>
    </source>
</evidence>
<feature type="transmembrane region" description="Helical" evidence="2">
    <location>
        <begin position="28"/>
        <end position="47"/>
    </location>
</feature>
<evidence type="ECO:0000256" key="2">
    <source>
        <dbReference type="SAM" id="Phobius"/>
    </source>
</evidence>
<keyword evidence="2" id="KW-0812">Transmembrane</keyword>
<feature type="transmembrane region" description="Helical" evidence="2">
    <location>
        <begin position="59"/>
        <end position="77"/>
    </location>
</feature>
<dbReference type="GO" id="GO:0004190">
    <property type="term" value="F:aspartic-type endopeptidase activity"/>
    <property type="evidence" value="ECO:0007669"/>
    <property type="project" value="InterPro"/>
</dbReference>
<evidence type="ECO:0000259" key="3">
    <source>
        <dbReference type="Pfam" id="PF01478"/>
    </source>
</evidence>
<dbReference type="PANTHER" id="PTHR30487">
    <property type="entry name" value="TYPE 4 PREPILIN-LIKE PROTEINS LEADER PEPTIDE-PROCESSING ENZYME"/>
    <property type="match status" value="1"/>
</dbReference>